<evidence type="ECO:0000313" key="2">
    <source>
        <dbReference type="EMBL" id="EGT31134.1"/>
    </source>
</evidence>
<dbReference type="AlphaFoldDB" id="G0M9V9"/>
<proteinExistence type="predicted"/>
<feature type="transmembrane region" description="Helical" evidence="1">
    <location>
        <begin position="35"/>
        <end position="57"/>
    </location>
</feature>
<name>G0M9V9_CAEBE</name>
<gene>
    <name evidence="2" type="ORF">CAEBREN_08372</name>
</gene>
<dbReference type="HOGENOM" id="CLU_1548956_0_0_1"/>
<protein>
    <submittedName>
        <fullName evidence="2">Uncharacterized protein</fullName>
    </submittedName>
</protein>
<reference evidence="3" key="1">
    <citation type="submission" date="2011-07" db="EMBL/GenBank/DDBJ databases">
        <authorList>
            <consortium name="Caenorhabditis brenneri Sequencing and Analysis Consortium"/>
            <person name="Wilson R.K."/>
        </authorList>
    </citation>
    <scope>NUCLEOTIDE SEQUENCE [LARGE SCALE GENOMIC DNA]</scope>
    <source>
        <strain evidence="3">PB2801</strain>
    </source>
</reference>
<dbReference type="Proteomes" id="UP000008068">
    <property type="component" value="Unassembled WGS sequence"/>
</dbReference>
<dbReference type="EMBL" id="GL379787">
    <property type="protein sequence ID" value="EGT31134.1"/>
    <property type="molecule type" value="Genomic_DNA"/>
</dbReference>
<sequence length="173" mass="19301">MSENSTSSPSFLFFIENASPQEIDLLKEVLKIEALITYGVVLGILGACLLFCLPSYLSWFKYSLKNYSGMIYVTFQVLLYTSLGFQSTLKSDLTASPSEKLIVKHIKWIGSIKLGLFVITAICLFSEFEIAIALTLFFSVDMFLVPLVVEVTEISSDKKIVKTNGMKLEALKL</sequence>
<evidence type="ECO:0000313" key="3">
    <source>
        <dbReference type="Proteomes" id="UP000008068"/>
    </source>
</evidence>
<organism evidence="3">
    <name type="scientific">Caenorhabditis brenneri</name>
    <name type="common">Nematode worm</name>
    <dbReference type="NCBI Taxonomy" id="135651"/>
    <lineage>
        <taxon>Eukaryota</taxon>
        <taxon>Metazoa</taxon>
        <taxon>Ecdysozoa</taxon>
        <taxon>Nematoda</taxon>
        <taxon>Chromadorea</taxon>
        <taxon>Rhabditida</taxon>
        <taxon>Rhabditina</taxon>
        <taxon>Rhabditomorpha</taxon>
        <taxon>Rhabditoidea</taxon>
        <taxon>Rhabditidae</taxon>
        <taxon>Peloderinae</taxon>
        <taxon>Caenorhabditis</taxon>
    </lineage>
</organism>
<keyword evidence="1" id="KW-1133">Transmembrane helix</keyword>
<keyword evidence="1" id="KW-0472">Membrane</keyword>
<keyword evidence="1" id="KW-0812">Transmembrane</keyword>
<keyword evidence="3" id="KW-1185">Reference proteome</keyword>
<dbReference type="InParanoid" id="G0M9V9"/>
<evidence type="ECO:0000256" key="1">
    <source>
        <dbReference type="SAM" id="Phobius"/>
    </source>
</evidence>
<dbReference type="OrthoDB" id="5826201at2759"/>
<accession>G0M9V9</accession>